<dbReference type="AlphaFoldDB" id="X0WPW4"/>
<organism evidence="1">
    <name type="scientific">marine sediment metagenome</name>
    <dbReference type="NCBI Taxonomy" id="412755"/>
    <lineage>
        <taxon>unclassified sequences</taxon>
        <taxon>metagenomes</taxon>
        <taxon>ecological metagenomes</taxon>
    </lineage>
</organism>
<protein>
    <recommendedName>
        <fullName evidence="2">Nucleoside 2-deoxyribosyltransferase</fullName>
    </recommendedName>
</protein>
<sequence length="161" mass="18689">MNKYGGKRQFIYLAGNISKDNRTYQWREVFADLMKHDPVVILNPCDNAFNRQYRELHRMELEDEACKLVKDSQGILRLKDFQMVKIASVVVMNLVLFELDRPMVGTIVEHTWAVDVLNVPIIGIVGDGKGPYSEHSWLTRPLAAMVEDIEEAVYVIRRYFL</sequence>
<dbReference type="EMBL" id="BARS01034702">
    <property type="protein sequence ID" value="GAG25262.1"/>
    <property type="molecule type" value="Genomic_DNA"/>
</dbReference>
<reference evidence="1" key="1">
    <citation type="journal article" date="2014" name="Front. Microbiol.">
        <title>High frequency of phylogenetically diverse reductive dehalogenase-homologous genes in deep subseafloor sedimentary metagenomes.</title>
        <authorList>
            <person name="Kawai M."/>
            <person name="Futagami T."/>
            <person name="Toyoda A."/>
            <person name="Takaki Y."/>
            <person name="Nishi S."/>
            <person name="Hori S."/>
            <person name="Arai W."/>
            <person name="Tsubouchi T."/>
            <person name="Morono Y."/>
            <person name="Uchiyama I."/>
            <person name="Ito T."/>
            <person name="Fujiyama A."/>
            <person name="Inagaki F."/>
            <person name="Takami H."/>
        </authorList>
    </citation>
    <scope>NUCLEOTIDE SEQUENCE</scope>
    <source>
        <strain evidence="1">Expedition CK06-06</strain>
    </source>
</reference>
<gene>
    <name evidence="1" type="ORF">S01H1_53581</name>
</gene>
<evidence type="ECO:0008006" key="2">
    <source>
        <dbReference type="Google" id="ProtNLM"/>
    </source>
</evidence>
<comment type="caution">
    <text evidence="1">The sequence shown here is derived from an EMBL/GenBank/DDBJ whole genome shotgun (WGS) entry which is preliminary data.</text>
</comment>
<evidence type="ECO:0000313" key="1">
    <source>
        <dbReference type="EMBL" id="GAG25262.1"/>
    </source>
</evidence>
<accession>X0WPW4</accession>
<proteinExistence type="predicted"/>
<name>X0WPW4_9ZZZZ</name>
<dbReference type="SUPFAM" id="SSF52309">
    <property type="entry name" value="N-(deoxy)ribosyltransferase-like"/>
    <property type="match status" value="1"/>
</dbReference>
<dbReference type="Gene3D" id="3.40.50.450">
    <property type="match status" value="1"/>
</dbReference>